<feature type="region of interest" description="Disordered" evidence="1">
    <location>
        <begin position="261"/>
        <end position="291"/>
    </location>
</feature>
<dbReference type="PANTHER" id="PTHR34222:SF94">
    <property type="entry name" value="CCHC-TYPE DOMAIN-CONTAINING PROTEIN"/>
    <property type="match status" value="1"/>
</dbReference>
<sequence>MSLKSRLKFGFVDGSIKKPTDVAFLENWEVVHCTLVQWIRNTIDSSLLDTISYVEDASVLWSELETQFAVVDGTKIHGLKTQLHNCKQAKGMDVTTYYGKRKALWDSIVVHELPFACKYGKCECQIGPAAVKRLDNERLHQFFMGLDDTLYANIRSQQFQLDPLPTLNRAYHAVLQEERLRAPVESALDVSGVVAYVTPASSPSLVDWRALRDKERGERRHFFCSYCDTRVHDVSNCYIKSQKFPEWWGDRPRSLTDLRHARAASRGSSGTGQSFSSSVPAGRGSASSVPPVQAHMVHSPVSTNSAIASDRLSGMCSWIFDTGASNHVTGDSSCLLDQLVIHPRTVGLPNGQQVESTIMGSVYINASLSLHRVLYVASLTCNLISVSQLTSDRDYVFEFAKRSCFIQDRSLRTTIGVGELRDGLYWICAEARSLVVH</sequence>
<dbReference type="AlphaFoldDB" id="A0AAW1J8K1"/>
<evidence type="ECO:0000256" key="1">
    <source>
        <dbReference type="SAM" id="MobiDB-lite"/>
    </source>
</evidence>
<organism evidence="3 4">
    <name type="scientific">Saponaria officinalis</name>
    <name type="common">Common soapwort</name>
    <name type="synonym">Lychnis saponaria</name>
    <dbReference type="NCBI Taxonomy" id="3572"/>
    <lineage>
        <taxon>Eukaryota</taxon>
        <taxon>Viridiplantae</taxon>
        <taxon>Streptophyta</taxon>
        <taxon>Embryophyta</taxon>
        <taxon>Tracheophyta</taxon>
        <taxon>Spermatophyta</taxon>
        <taxon>Magnoliopsida</taxon>
        <taxon>eudicotyledons</taxon>
        <taxon>Gunneridae</taxon>
        <taxon>Pentapetalae</taxon>
        <taxon>Caryophyllales</taxon>
        <taxon>Caryophyllaceae</taxon>
        <taxon>Caryophylleae</taxon>
        <taxon>Saponaria</taxon>
    </lineage>
</organism>
<reference evidence="3" key="1">
    <citation type="submission" date="2024-03" db="EMBL/GenBank/DDBJ databases">
        <title>WGS assembly of Saponaria officinalis var. Norfolk2.</title>
        <authorList>
            <person name="Jenkins J."/>
            <person name="Shu S."/>
            <person name="Grimwood J."/>
            <person name="Barry K."/>
            <person name="Goodstein D."/>
            <person name="Schmutz J."/>
            <person name="Leebens-Mack J."/>
            <person name="Osbourn A."/>
        </authorList>
    </citation>
    <scope>NUCLEOTIDE SEQUENCE [LARGE SCALE GENOMIC DNA]</scope>
    <source>
        <strain evidence="3">JIC</strain>
    </source>
</reference>
<keyword evidence="4" id="KW-1185">Reference proteome</keyword>
<protein>
    <recommendedName>
        <fullName evidence="2">Retrovirus-related Pol polyprotein from transposon TNT 1-94-like beta-barrel domain-containing protein</fullName>
    </recommendedName>
</protein>
<comment type="caution">
    <text evidence="3">The sequence shown here is derived from an EMBL/GenBank/DDBJ whole genome shotgun (WGS) entry which is preliminary data.</text>
</comment>
<proteinExistence type="predicted"/>
<feature type="domain" description="Retrovirus-related Pol polyprotein from transposon TNT 1-94-like beta-barrel" evidence="2">
    <location>
        <begin position="318"/>
        <end position="391"/>
    </location>
</feature>
<dbReference type="Pfam" id="PF22936">
    <property type="entry name" value="Pol_BBD"/>
    <property type="match status" value="1"/>
</dbReference>
<evidence type="ECO:0000259" key="2">
    <source>
        <dbReference type="Pfam" id="PF22936"/>
    </source>
</evidence>
<dbReference type="Proteomes" id="UP001443914">
    <property type="component" value="Unassembled WGS sequence"/>
</dbReference>
<dbReference type="EMBL" id="JBDFQZ010000008">
    <property type="protein sequence ID" value="KAK9699100.1"/>
    <property type="molecule type" value="Genomic_DNA"/>
</dbReference>
<accession>A0AAW1J8K1</accession>
<evidence type="ECO:0000313" key="3">
    <source>
        <dbReference type="EMBL" id="KAK9699100.1"/>
    </source>
</evidence>
<gene>
    <name evidence="3" type="ORF">RND81_08G152600</name>
</gene>
<evidence type="ECO:0000313" key="4">
    <source>
        <dbReference type="Proteomes" id="UP001443914"/>
    </source>
</evidence>
<feature type="compositionally biased region" description="Low complexity" evidence="1">
    <location>
        <begin position="265"/>
        <end position="278"/>
    </location>
</feature>
<name>A0AAW1J8K1_SAPOF</name>
<dbReference type="PANTHER" id="PTHR34222">
    <property type="entry name" value="GAG_PRE-INTEGRS DOMAIN-CONTAINING PROTEIN"/>
    <property type="match status" value="1"/>
</dbReference>
<dbReference type="InterPro" id="IPR054722">
    <property type="entry name" value="PolX-like_BBD"/>
</dbReference>